<comment type="caution">
    <text evidence="1">The sequence shown here is derived from an EMBL/GenBank/DDBJ whole genome shotgun (WGS) entry which is preliminary data.</text>
</comment>
<dbReference type="EMBL" id="BSXS01010514">
    <property type="protein sequence ID" value="GME98414.1"/>
    <property type="molecule type" value="Genomic_DNA"/>
</dbReference>
<protein>
    <submittedName>
        <fullName evidence="1">Unnamed protein product</fullName>
    </submittedName>
</protein>
<evidence type="ECO:0000313" key="1">
    <source>
        <dbReference type="EMBL" id="GME98414.1"/>
    </source>
</evidence>
<gene>
    <name evidence="1" type="ORF">Amon02_001047900</name>
</gene>
<evidence type="ECO:0000313" key="2">
    <source>
        <dbReference type="Proteomes" id="UP001165064"/>
    </source>
</evidence>
<reference evidence="1" key="1">
    <citation type="submission" date="2023-04" db="EMBL/GenBank/DDBJ databases">
        <title>Ambrosiozyma monospora NBRC 10751.</title>
        <authorList>
            <person name="Ichikawa N."/>
            <person name="Sato H."/>
            <person name="Tonouchi N."/>
        </authorList>
    </citation>
    <scope>NUCLEOTIDE SEQUENCE</scope>
    <source>
        <strain evidence="1">NBRC 10751</strain>
    </source>
</reference>
<sequence>MILAKALQVLPKRDHVEVVRKFAQLEFSKGDNEQGRSLFEGLLSDVPKRIDLWNVYIDQEIKAGEKKKAEELFERVITRKLSKKQAKFFFGKWLTYEEKNEDEKAADYVKAKAAEYAQNLAQKN</sequence>
<keyword evidence="2" id="KW-1185">Reference proteome</keyword>
<proteinExistence type="predicted"/>
<accession>A0ACB5TZQ1</accession>
<dbReference type="Proteomes" id="UP001165064">
    <property type="component" value="Unassembled WGS sequence"/>
</dbReference>
<organism evidence="1 2">
    <name type="scientific">Ambrosiozyma monospora</name>
    <name type="common">Yeast</name>
    <name type="synonym">Endomycopsis monosporus</name>
    <dbReference type="NCBI Taxonomy" id="43982"/>
    <lineage>
        <taxon>Eukaryota</taxon>
        <taxon>Fungi</taxon>
        <taxon>Dikarya</taxon>
        <taxon>Ascomycota</taxon>
        <taxon>Saccharomycotina</taxon>
        <taxon>Pichiomycetes</taxon>
        <taxon>Pichiales</taxon>
        <taxon>Pichiaceae</taxon>
        <taxon>Ambrosiozyma</taxon>
    </lineage>
</organism>
<name>A0ACB5TZQ1_AMBMO</name>